<keyword evidence="1" id="KW-0812">Transmembrane</keyword>
<dbReference type="EMBL" id="CP158299">
    <property type="protein sequence ID" value="XBV85578.1"/>
    <property type="molecule type" value="Genomic_DNA"/>
</dbReference>
<protein>
    <recommendedName>
        <fullName evidence="3">DUF1269 domain-containing protein</fullName>
    </recommendedName>
</protein>
<proteinExistence type="predicted"/>
<sequence length="198" mass="21019">MESVVALFREPAQARTALVALQDRGYSPDNLGFTLLDVVEEDQIASETGVSPEEGAPSGSGSVLRGMWLGLLGGLALTVPVWILLLIIPDTRIYQTGGLYGMLFGALGGIGMGGLFGALAGSDHGDYVKLMRQFGMPAQVAEDYYQSLKDGHVLVFARAQQDVQADEAIRVFKKNGAIDLDAARGGGRLGSQRSTNHH</sequence>
<accession>A0AAU7UB97</accession>
<evidence type="ECO:0000256" key="1">
    <source>
        <dbReference type="SAM" id="Phobius"/>
    </source>
</evidence>
<reference evidence="2" key="1">
    <citation type="submission" date="2024-06" db="EMBL/GenBank/DDBJ databases">
        <title>Draft Genome Sequence of Deinococcus sonorensis Type Strain KR-87, a Biofilm Producing Representative of the Genus Deinococcus.</title>
        <authorList>
            <person name="Boren L.S."/>
            <person name="Grosso R.A."/>
            <person name="Hugenberg-Cox A.N."/>
            <person name="Hill J.T.E."/>
            <person name="Albert C.M."/>
            <person name="Tuohy J.M."/>
        </authorList>
    </citation>
    <scope>NUCLEOTIDE SEQUENCE</scope>
    <source>
        <strain evidence="2">KR-87</strain>
    </source>
</reference>
<evidence type="ECO:0000313" key="2">
    <source>
        <dbReference type="EMBL" id="XBV85578.1"/>
    </source>
</evidence>
<keyword evidence="1" id="KW-0472">Membrane</keyword>
<evidence type="ECO:0008006" key="3">
    <source>
        <dbReference type="Google" id="ProtNLM"/>
    </source>
</evidence>
<gene>
    <name evidence="2" type="ORF">ABOD76_19450</name>
</gene>
<organism evidence="2">
    <name type="scientific">Deinococcus sonorensis KR-87</name>
    <dbReference type="NCBI Taxonomy" id="694439"/>
    <lineage>
        <taxon>Bacteria</taxon>
        <taxon>Thermotogati</taxon>
        <taxon>Deinococcota</taxon>
        <taxon>Deinococci</taxon>
        <taxon>Deinococcales</taxon>
        <taxon>Deinococcaceae</taxon>
        <taxon>Deinococcus</taxon>
    </lineage>
</organism>
<dbReference type="AlphaFoldDB" id="A0AAU7UB97"/>
<dbReference type="RefSeq" id="WP_350243615.1">
    <property type="nucleotide sequence ID" value="NZ_CP158299.1"/>
</dbReference>
<name>A0AAU7UB97_9DEIO</name>
<feature type="transmembrane region" description="Helical" evidence="1">
    <location>
        <begin position="68"/>
        <end position="88"/>
    </location>
</feature>
<dbReference type="KEGG" id="dsc:ABOD76_19450"/>
<keyword evidence="1" id="KW-1133">Transmembrane helix</keyword>
<feature type="transmembrane region" description="Helical" evidence="1">
    <location>
        <begin position="100"/>
        <end position="122"/>
    </location>
</feature>